<sequence>MSLLVFGKTGQVATELAKRAPGAVFLDRDEADLSDPAACEKAIRAHAPSAVINAAAYTAVDRAEEEEALAHQVNAIAPAAMAHACAEMGIALVHISTDYVFDGSGTAPHSPTDPVSPQNVYGRSKLAGEEAITQAGGTHAILRTSWVFSAHGGNFVKTMLRLSESRDALNIVDDQIGGPTAAADIAAACLAIAEQLQADPAKSGIYHFSGAPDASWKDFAEAIFDMAARPVTVSGIPTSDYPTPARRPLNSRLDCAETETVFGIKRPDWRAGLKAVLNDLGVLSA</sequence>
<dbReference type="Gene3D" id="3.40.50.720">
    <property type="entry name" value="NAD(P)-binding Rossmann-like Domain"/>
    <property type="match status" value="1"/>
</dbReference>
<dbReference type="Gene3D" id="3.90.25.10">
    <property type="entry name" value="UDP-galactose 4-epimerase, domain 1"/>
    <property type="match status" value="1"/>
</dbReference>
<keyword evidence="6" id="KW-0521">NADP</keyword>
<evidence type="ECO:0000256" key="2">
    <source>
        <dbReference type="ARBA" id="ARBA00010944"/>
    </source>
</evidence>
<evidence type="ECO:0000256" key="6">
    <source>
        <dbReference type="RuleBase" id="RU364082"/>
    </source>
</evidence>
<name>A0A1X6Z768_9RHOB</name>
<dbReference type="SUPFAM" id="SSF51735">
    <property type="entry name" value="NAD(P)-binding Rossmann-fold domains"/>
    <property type="match status" value="1"/>
</dbReference>
<evidence type="ECO:0000256" key="5">
    <source>
        <dbReference type="ARBA" id="ARBA00048200"/>
    </source>
</evidence>
<protein>
    <recommendedName>
        <fullName evidence="4 6">dTDP-4-dehydrorhamnose reductase</fullName>
        <ecNumber evidence="3 6">1.1.1.133</ecNumber>
    </recommendedName>
</protein>
<evidence type="ECO:0000259" key="7">
    <source>
        <dbReference type="Pfam" id="PF04321"/>
    </source>
</evidence>
<dbReference type="InterPro" id="IPR029903">
    <property type="entry name" value="RmlD-like-bd"/>
</dbReference>
<dbReference type="GO" id="GO:0019305">
    <property type="term" value="P:dTDP-rhamnose biosynthetic process"/>
    <property type="evidence" value="ECO:0007669"/>
    <property type="project" value="UniProtKB-UniPathway"/>
</dbReference>
<dbReference type="InterPro" id="IPR005913">
    <property type="entry name" value="dTDP_dehydrorham_reduct"/>
</dbReference>
<organism evidence="8 9">
    <name type="scientific">Roseovarius halotolerans</name>
    <dbReference type="NCBI Taxonomy" id="505353"/>
    <lineage>
        <taxon>Bacteria</taxon>
        <taxon>Pseudomonadati</taxon>
        <taxon>Pseudomonadota</taxon>
        <taxon>Alphaproteobacteria</taxon>
        <taxon>Rhodobacterales</taxon>
        <taxon>Roseobacteraceae</taxon>
        <taxon>Roseovarius</taxon>
    </lineage>
</organism>
<keyword evidence="9" id="KW-1185">Reference proteome</keyword>
<dbReference type="EC" id="1.1.1.133" evidence="3 6"/>
<dbReference type="UniPathway" id="UPA00124"/>
<dbReference type="RefSeq" id="WP_085817744.1">
    <property type="nucleotide sequence ID" value="NZ_FWFU01000002.1"/>
</dbReference>
<reference evidence="8 9" key="1">
    <citation type="submission" date="2017-03" db="EMBL/GenBank/DDBJ databases">
        <authorList>
            <person name="Afonso C.L."/>
            <person name="Miller P.J."/>
            <person name="Scott M.A."/>
            <person name="Spackman E."/>
            <person name="Goraichik I."/>
            <person name="Dimitrov K.M."/>
            <person name="Suarez D.L."/>
            <person name="Swayne D.E."/>
        </authorList>
    </citation>
    <scope>NUCLEOTIDE SEQUENCE [LARGE SCALE GENOMIC DNA]</scope>
    <source>
        <strain evidence="8 9">CECT 8110</strain>
    </source>
</reference>
<dbReference type="InterPro" id="IPR036291">
    <property type="entry name" value="NAD(P)-bd_dom_sf"/>
</dbReference>
<comment type="catalytic activity">
    <reaction evidence="5 6">
        <text>dTDP-beta-L-rhamnose + NADP(+) = dTDP-4-dehydro-beta-L-rhamnose + NADPH + H(+)</text>
        <dbReference type="Rhea" id="RHEA:21796"/>
        <dbReference type="ChEBI" id="CHEBI:15378"/>
        <dbReference type="ChEBI" id="CHEBI:57510"/>
        <dbReference type="ChEBI" id="CHEBI:57783"/>
        <dbReference type="ChEBI" id="CHEBI:58349"/>
        <dbReference type="ChEBI" id="CHEBI:62830"/>
        <dbReference type="EC" id="1.1.1.133"/>
    </reaction>
</comment>
<dbReference type="CDD" id="cd05254">
    <property type="entry name" value="dTDP_HR_like_SDR_e"/>
    <property type="match status" value="1"/>
</dbReference>
<dbReference type="EMBL" id="FWFU01000002">
    <property type="protein sequence ID" value="SLN40846.1"/>
    <property type="molecule type" value="Genomic_DNA"/>
</dbReference>
<comment type="cofactor">
    <cofactor evidence="6">
        <name>Mg(2+)</name>
        <dbReference type="ChEBI" id="CHEBI:18420"/>
    </cofactor>
    <text evidence="6">Binds 1 Mg(2+) ion per monomer.</text>
</comment>
<gene>
    <name evidence="8" type="primary">rfbD</name>
    <name evidence="8" type="ORF">ROH8110_02182</name>
</gene>
<dbReference type="Pfam" id="PF04321">
    <property type="entry name" value="RmlD_sub_bind"/>
    <property type="match status" value="1"/>
</dbReference>
<evidence type="ECO:0000313" key="9">
    <source>
        <dbReference type="Proteomes" id="UP000193207"/>
    </source>
</evidence>
<evidence type="ECO:0000256" key="3">
    <source>
        <dbReference type="ARBA" id="ARBA00012929"/>
    </source>
</evidence>
<dbReference type="GO" id="GO:0005829">
    <property type="term" value="C:cytosol"/>
    <property type="evidence" value="ECO:0007669"/>
    <property type="project" value="TreeGrafter"/>
</dbReference>
<dbReference type="NCBIfam" id="TIGR01214">
    <property type="entry name" value="rmlD"/>
    <property type="match status" value="1"/>
</dbReference>
<proteinExistence type="inferred from homology"/>
<dbReference type="Proteomes" id="UP000193207">
    <property type="component" value="Unassembled WGS sequence"/>
</dbReference>
<comment type="pathway">
    <text evidence="1 6">Carbohydrate biosynthesis; dTDP-L-rhamnose biosynthesis.</text>
</comment>
<evidence type="ECO:0000256" key="4">
    <source>
        <dbReference type="ARBA" id="ARBA00017099"/>
    </source>
</evidence>
<evidence type="ECO:0000313" key="8">
    <source>
        <dbReference type="EMBL" id="SLN40846.1"/>
    </source>
</evidence>
<comment type="similarity">
    <text evidence="2 6">Belongs to the dTDP-4-dehydrorhamnose reductase family.</text>
</comment>
<dbReference type="PANTHER" id="PTHR10491">
    <property type="entry name" value="DTDP-4-DEHYDRORHAMNOSE REDUCTASE"/>
    <property type="match status" value="1"/>
</dbReference>
<accession>A0A1X6Z768</accession>
<feature type="domain" description="RmlD-like substrate binding" evidence="7">
    <location>
        <begin position="1"/>
        <end position="280"/>
    </location>
</feature>
<keyword evidence="6 8" id="KW-0560">Oxidoreductase</keyword>
<evidence type="ECO:0000256" key="1">
    <source>
        <dbReference type="ARBA" id="ARBA00004781"/>
    </source>
</evidence>
<comment type="function">
    <text evidence="6">Catalyzes the reduction of dTDP-6-deoxy-L-lyxo-4-hexulose to yield dTDP-L-rhamnose.</text>
</comment>
<dbReference type="OrthoDB" id="9803892at2"/>
<dbReference type="AlphaFoldDB" id="A0A1X6Z768"/>
<dbReference type="GO" id="GO:0008831">
    <property type="term" value="F:dTDP-4-dehydrorhamnose reductase activity"/>
    <property type="evidence" value="ECO:0007669"/>
    <property type="project" value="UniProtKB-EC"/>
</dbReference>
<dbReference type="PANTHER" id="PTHR10491:SF4">
    <property type="entry name" value="METHIONINE ADENOSYLTRANSFERASE 2 SUBUNIT BETA"/>
    <property type="match status" value="1"/>
</dbReference>